<dbReference type="Pfam" id="PF03167">
    <property type="entry name" value="UDG"/>
    <property type="match status" value="1"/>
</dbReference>
<evidence type="ECO:0000313" key="2">
    <source>
        <dbReference type="EMBL" id="MBB5790291.1"/>
    </source>
</evidence>
<dbReference type="SMART" id="SM00987">
    <property type="entry name" value="UreE_C"/>
    <property type="match status" value="1"/>
</dbReference>
<keyword evidence="3" id="KW-1185">Reference proteome</keyword>
<dbReference type="CDD" id="cd10033">
    <property type="entry name" value="UDG_like"/>
    <property type="match status" value="1"/>
</dbReference>
<dbReference type="PANTHER" id="PTHR42160">
    <property type="entry name" value="URACIL-DNA GLYCOSYLASE SUPERFAMILY PROTEIN"/>
    <property type="match status" value="1"/>
</dbReference>
<protein>
    <submittedName>
        <fullName evidence="2">Uracil-DNA glycosylase</fullName>
    </submittedName>
</protein>
<dbReference type="InterPro" id="IPR047124">
    <property type="entry name" value="HI_0220.2"/>
</dbReference>
<dbReference type="Proteomes" id="UP000542813">
    <property type="component" value="Unassembled WGS sequence"/>
</dbReference>
<dbReference type="RefSeq" id="WP_184826244.1">
    <property type="nucleotide sequence ID" value="NZ_JACHMM010000001.1"/>
</dbReference>
<accession>A0A7W9GV51</accession>
<dbReference type="InterPro" id="IPR005122">
    <property type="entry name" value="Uracil-DNA_glycosylase-like"/>
</dbReference>
<dbReference type="PANTHER" id="PTHR42160:SF1">
    <property type="entry name" value="URACIL-DNA GLYCOSYLASE SUPERFAMILY PROTEIN"/>
    <property type="match status" value="1"/>
</dbReference>
<dbReference type="Gene3D" id="3.40.470.10">
    <property type="entry name" value="Uracil-DNA glycosylase-like domain"/>
    <property type="match status" value="1"/>
</dbReference>
<dbReference type="SMART" id="SM00986">
    <property type="entry name" value="UDG"/>
    <property type="match status" value="1"/>
</dbReference>
<dbReference type="SUPFAM" id="SSF52141">
    <property type="entry name" value="Uracil-DNA glycosylase-like"/>
    <property type="match status" value="1"/>
</dbReference>
<feature type="domain" description="Uracil-DNA glycosylase-like" evidence="1">
    <location>
        <begin position="29"/>
        <end position="186"/>
    </location>
</feature>
<organism evidence="2 3">
    <name type="scientific">Jiangella mangrovi</name>
    <dbReference type="NCBI Taxonomy" id="1524084"/>
    <lineage>
        <taxon>Bacteria</taxon>
        <taxon>Bacillati</taxon>
        <taxon>Actinomycetota</taxon>
        <taxon>Actinomycetes</taxon>
        <taxon>Jiangellales</taxon>
        <taxon>Jiangellaceae</taxon>
        <taxon>Jiangella</taxon>
    </lineage>
</organism>
<proteinExistence type="predicted"/>
<evidence type="ECO:0000259" key="1">
    <source>
        <dbReference type="SMART" id="SM00986"/>
    </source>
</evidence>
<gene>
    <name evidence="2" type="ORF">HD601_004866</name>
</gene>
<sequence>MADALSAVVDELTSDPSNAWARDLGYRPVWAGSTSARIAIIGQAPGRRAQESGIPWDDASGVRLRSWLGVSDDQFYDPELFAVVPMDFYFPGKGTSGDLPPRKDFAPRWHPRILAAMPDIALRVLIGAYAQRYYLAGRAQANLTQTVRSYREYLPAEFPLVHPSPLNYGWHAKNPWFTDEVVPELARQVSVLLEPRQKV</sequence>
<comment type="caution">
    <text evidence="2">The sequence shown here is derived from an EMBL/GenBank/DDBJ whole genome shotgun (WGS) entry which is preliminary data.</text>
</comment>
<dbReference type="AlphaFoldDB" id="A0A7W9GV51"/>
<dbReference type="EMBL" id="JACHMM010000001">
    <property type="protein sequence ID" value="MBB5790291.1"/>
    <property type="molecule type" value="Genomic_DNA"/>
</dbReference>
<reference evidence="2 3" key="1">
    <citation type="submission" date="2020-08" db="EMBL/GenBank/DDBJ databases">
        <title>Sequencing the genomes of 1000 actinobacteria strains.</title>
        <authorList>
            <person name="Klenk H.-P."/>
        </authorList>
    </citation>
    <scope>NUCLEOTIDE SEQUENCE [LARGE SCALE GENOMIC DNA]</scope>
    <source>
        <strain evidence="2 3">DSM 102122</strain>
    </source>
</reference>
<name>A0A7W9GV51_9ACTN</name>
<dbReference type="InterPro" id="IPR036895">
    <property type="entry name" value="Uracil-DNA_glycosylase-like_sf"/>
</dbReference>
<evidence type="ECO:0000313" key="3">
    <source>
        <dbReference type="Proteomes" id="UP000542813"/>
    </source>
</evidence>